<feature type="domain" description="DpnD/PcfM-like C-terminal" evidence="1">
    <location>
        <begin position="5"/>
        <end position="45"/>
    </location>
</feature>
<dbReference type="InterPro" id="IPR025575">
    <property type="entry name" value="DpnD/PcfM_C"/>
</dbReference>
<dbReference type="Proteomes" id="UP000018554">
    <property type="component" value="Unassembled WGS sequence"/>
</dbReference>
<dbReference type="HOGENOM" id="CLU_2154391_0_0_4"/>
<dbReference type="AlphaFoldDB" id="V7IAK6"/>
<dbReference type="RefSeq" id="WP_023887943.1">
    <property type="nucleotide sequence ID" value="NZ_KI635565.1"/>
</dbReference>
<keyword evidence="3" id="KW-1185">Reference proteome</keyword>
<dbReference type="Pfam" id="PF14207">
    <property type="entry name" value="DpnD-PcfM"/>
    <property type="match status" value="1"/>
</dbReference>
<accession>V7IAK6</accession>
<gene>
    <name evidence="2" type="ORF">HMPREF1177_01985</name>
</gene>
<name>V7IAK6_EIKCO</name>
<sequence>MAFFEIEIREVLSRNVIVEAENLSDALHVAKEKYDREEIILDADDLSSQDFFPVNSLISKIALPDEYMEHLKSVVDYLEADEQKDYEIHGFPKKHIFHSVLILKNIVEMYK</sequence>
<evidence type="ECO:0000313" key="2">
    <source>
        <dbReference type="EMBL" id="ETA82903.1"/>
    </source>
</evidence>
<organism evidence="2 3">
    <name type="scientific">Eikenella corrodens CC92I</name>
    <dbReference type="NCBI Taxonomy" id="1073362"/>
    <lineage>
        <taxon>Bacteria</taxon>
        <taxon>Pseudomonadati</taxon>
        <taxon>Pseudomonadota</taxon>
        <taxon>Betaproteobacteria</taxon>
        <taxon>Neisseriales</taxon>
        <taxon>Neisseriaceae</taxon>
        <taxon>Eikenella</taxon>
    </lineage>
</organism>
<dbReference type="EMBL" id="AZGQ01000012">
    <property type="protein sequence ID" value="ETA82903.1"/>
    <property type="molecule type" value="Genomic_DNA"/>
</dbReference>
<protein>
    <recommendedName>
        <fullName evidence="1">DpnD/PcfM-like C-terminal domain-containing protein</fullName>
    </recommendedName>
</protein>
<evidence type="ECO:0000259" key="1">
    <source>
        <dbReference type="Pfam" id="PF14207"/>
    </source>
</evidence>
<evidence type="ECO:0000313" key="3">
    <source>
        <dbReference type="Proteomes" id="UP000018554"/>
    </source>
</evidence>
<proteinExistence type="predicted"/>
<reference evidence="2 3" key="1">
    <citation type="submission" date="2013-11" db="EMBL/GenBank/DDBJ databases">
        <title>The Genome Sequence of Eikenella corrodens CC92I.</title>
        <authorList>
            <consortium name="The Broad Institute Genomics Platform"/>
            <person name="Earl A."/>
            <person name="Allen-Vercoe E."/>
            <person name="Daigneault M."/>
            <person name="Young S.K."/>
            <person name="Zeng Q."/>
            <person name="Gargeya S."/>
            <person name="Fitzgerald M."/>
            <person name="Abouelleil A."/>
            <person name="Alvarado L."/>
            <person name="Chapman S.B."/>
            <person name="Gainer-Dewar J."/>
            <person name="Goldberg J."/>
            <person name="Griggs A."/>
            <person name="Gujja S."/>
            <person name="Hansen M."/>
            <person name="Howarth C."/>
            <person name="Imamovic A."/>
            <person name="Ireland A."/>
            <person name="Larimer J."/>
            <person name="McCowan C."/>
            <person name="Murphy C."/>
            <person name="Pearson M."/>
            <person name="Poon T.W."/>
            <person name="Priest M."/>
            <person name="Roberts A."/>
            <person name="Saif S."/>
            <person name="Shea T."/>
            <person name="Sykes S."/>
            <person name="Wortman J."/>
            <person name="Nusbaum C."/>
            <person name="Birren B."/>
        </authorList>
    </citation>
    <scope>NUCLEOTIDE SEQUENCE [LARGE SCALE GENOMIC DNA]</scope>
    <source>
        <strain evidence="2 3">CC92I</strain>
    </source>
</reference>
<dbReference type="PATRIC" id="fig|1073362.3.peg.2260"/>
<comment type="caution">
    <text evidence="2">The sequence shown here is derived from an EMBL/GenBank/DDBJ whole genome shotgun (WGS) entry which is preliminary data.</text>
</comment>